<dbReference type="CDD" id="cd17352">
    <property type="entry name" value="MFS_MCT_SLC16"/>
    <property type="match status" value="1"/>
</dbReference>
<keyword evidence="3" id="KW-0472">Membrane</keyword>
<evidence type="ECO:0000313" key="5">
    <source>
        <dbReference type="EMBL" id="CDO72294.1"/>
    </source>
</evidence>
<dbReference type="InterPro" id="IPR011701">
    <property type="entry name" value="MFS"/>
</dbReference>
<comment type="caution">
    <text evidence="5">The sequence shown here is derived from an EMBL/GenBank/DDBJ whole genome shotgun (WGS) entry which is preliminary data.</text>
</comment>
<evidence type="ECO:0000313" key="6">
    <source>
        <dbReference type="Proteomes" id="UP000029665"/>
    </source>
</evidence>
<dbReference type="OrthoDB" id="6509908at2759"/>
<dbReference type="HOGENOM" id="CLU_001265_1_0_1"/>
<dbReference type="Pfam" id="PF07690">
    <property type="entry name" value="MFS_1"/>
    <property type="match status" value="1"/>
</dbReference>
<dbReference type="Proteomes" id="UP000029665">
    <property type="component" value="Unassembled WGS sequence"/>
</dbReference>
<evidence type="ECO:0000256" key="1">
    <source>
        <dbReference type="ARBA" id="ARBA00004141"/>
    </source>
</evidence>
<keyword evidence="3" id="KW-0812">Transmembrane</keyword>
<dbReference type="EMBL" id="CCBP010000111">
    <property type="protein sequence ID" value="CDO72294.1"/>
    <property type="molecule type" value="Genomic_DNA"/>
</dbReference>
<dbReference type="GO" id="GO:0016020">
    <property type="term" value="C:membrane"/>
    <property type="evidence" value="ECO:0007669"/>
    <property type="project" value="UniProtKB-SubCell"/>
</dbReference>
<comment type="subcellular location">
    <subcellularLocation>
        <location evidence="1">Membrane</location>
        <topology evidence="1">Multi-pass membrane protein</topology>
    </subcellularLocation>
</comment>
<gene>
    <name evidence="5" type="ORF">BN946_scf184970.g146</name>
</gene>
<dbReference type="SUPFAM" id="SSF103473">
    <property type="entry name" value="MFS general substrate transporter"/>
    <property type="match status" value="1"/>
</dbReference>
<sequence length="444" mass="47737">MADIEIEKHSMKESFVGVFSNSSATAVNDDPSRAPSVVDADDDNDRFPDGGAAAWLTVFGAFLALFCSFGQLNSFGTFQTWYAEHQLSHLPPSTIAWIGSLQLWVFFFSGAFVGRLFDAHGPRLILLFGSLILVFGTMMTSISAQYYQYVLAQGVLVAVGIGTVFYPSLAAISTHFKNLRSTALGIAIAGSGLGGVVYPIMYQQLFTRVGFAWTVRISGFISLVLCGVAIATITSRLPKPQYDAPWFDAKVLRDTPFRLVILGGILISFGLFIPSFYIVDYSTDRGISPQTAFYVLSVMNAGGIVGRLAPACLADVLGRFNILVPCAFLAGLSVLLFWTFAHSLVAIMLFAVVYGFFSGAFNALVIPCVVQISDVREYGTRIGVLYSIISFPALCGGPVAGAMLKAGGGSYLGMTMLSGATIIAGSLFMLWARLALSRRLCDRV</sequence>
<dbReference type="AlphaFoldDB" id="A0A060SJD5"/>
<feature type="transmembrane region" description="Helical" evidence="3">
    <location>
        <begin position="256"/>
        <end position="279"/>
    </location>
</feature>
<feature type="transmembrane region" description="Helical" evidence="3">
    <location>
        <begin position="150"/>
        <end position="169"/>
    </location>
</feature>
<feature type="transmembrane region" description="Helical" evidence="3">
    <location>
        <begin position="322"/>
        <end position="341"/>
    </location>
</feature>
<dbReference type="InterPro" id="IPR036259">
    <property type="entry name" value="MFS_trans_sf"/>
</dbReference>
<organism evidence="5 6">
    <name type="scientific">Pycnoporus cinnabarinus</name>
    <name type="common">Cinnabar-red polypore</name>
    <name type="synonym">Trametes cinnabarina</name>
    <dbReference type="NCBI Taxonomy" id="5643"/>
    <lineage>
        <taxon>Eukaryota</taxon>
        <taxon>Fungi</taxon>
        <taxon>Dikarya</taxon>
        <taxon>Basidiomycota</taxon>
        <taxon>Agaricomycotina</taxon>
        <taxon>Agaricomycetes</taxon>
        <taxon>Polyporales</taxon>
        <taxon>Polyporaceae</taxon>
        <taxon>Trametes</taxon>
    </lineage>
</organism>
<protein>
    <recommendedName>
        <fullName evidence="4">Major facilitator superfamily (MFS) profile domain-containing protein</fullName>
    </recommendedName>
</protein>
<dbReference type="GO" id="GO:0022857">
    <property type="term" value="F:transmembrane transporter activity"/>
    <property type="evidence" value="ECO:0007669"/>
    <property type="project" value="InterPro"/>
</dbReference>
<feature type="transmembrane region" description="Helical" evidence="3">
    <location>
        <begin position="95"/>
        <end position="117"/>
    </location>
</feature>
<keyword evidence="6" id="KW-1185">Reference proteome</keyword>
<accession>A0A060SJD5</accession>
<comment type="similarity">
    <text evidence="2">Belongs to the major facilitator superfamily. Monocarboxylate porter (TC 2.A.1.13) family.</text>
</comment>
<feature type="domain" description="Major facilitator superfamily (MFS) profile" evidence="4">
    <location>
        <begin position="53"/>
        <end position="437"/>
    </location>
</feature>
<dbReference type="InterPro" id="IPR020846">
    <property type="entry name" value="MFS_dom"/>
</dbReference>
<dbReference type="Gene3D" id="1.20.1250.20">
    <property type="entry name" value="MFS general substrate transporter like domains"/>
    <property type="match status" value="2"/>
</dbReference>
<feature type="transmembrane region" description="Helical" evidence="3">
    <location>
        <begin position="291"/>
        <end position="310"/>
    </location>
</feature>
<evidence type="ECO:0000259" key="4">
    <source>
        <dbReference type="PROSITE" id="PS50850"/>
    </source>
</evidence>
<feature type="transmembrane region" description="Helical" evidence="3">
    <location>
        <begin position="53"/>
        <end position="75"/>
    </location>
</feature>
<feature type="transmembrane region" description="Helical" evidence="3">
    <location>
        <begin position="124"/>
        <end position="144"/>
    </location>
</feature>
<dbReference type="PANTHER" id="PTHR11360">
    <property type="entry name" value="MONOCARBOXYLATE TRANSPORTER"/>
    <property type="match status" value="1"/>
</dbReference>
<dbReference type="PROSITE" id="PS50850">
    <property type="entry name" value="MFS"/>
    <property type="match status" value="1"/>
</dbReference>
<name>A0A060SJD5_PYCCI</name>
<reference evidence="5" key="1">
    <citation type="submission" date="2014-01" db="EMBL/GenBank/DDBJ databases">
        <title>The genome of the white-rot fungus Pycnoporus cinnabarinus: a basidiomycete model with a versatile arsenal for lignocellulosic biomass breakdown.</title>
        <authorList>
            <person name="Levasseur A."/>
            <person name="Lomascolo A."/>
            <person name="Ruiz-Duenas F.J."/>
            <person name="Uzan E."/>
            <person name="Piumi F."/>
            <person name="Kues U."/>
            <person name="Ram A.F.J."/>
            <person name="Murat C."/>
            <person name="Haon M."/>
            <person name="Benoit I."/>
            <person name="Arfi Y."/>
            <person name="Chevret D."/>
            <person name="Drula E."/>
            <person name="Kwon M.J."/>
            <person name="Gouret P."/>
            <person name="Lesage-Meessen L."/>
            <person name="Lombard V."/>
            <person name="Mariette J."/>
            <person name="Noirot C."/>
            <person name="Park J."/>
            <person name="Patyshakuliyeva A."/>
            <person name="Wieneger R.A.B."/>
            <person name="Wosten H.A.B."/>
            <person name="Martin F."/>
            <person name="Coutinho P.M."/>
            <person name="de Vries R."/>
            <person name="Martinez A.T."/>
            <person name="Klopp C."/>
            <person name="Pontarotti P."/>
            <person name="Henrissat B."/>
            <person name="Record E."/>
        </authorList>
    </citation>
    <scope>NUCLEOTIDE SEQUENCE [LARGE SCALE GENOMIC DNA]</scope>
    <source>
        <strain evidence="5">BRFM137</strain>
    </source>
</reference>
<keyword evidence="3" id="KW-1133">Transmembrane helix</keyword>
<feature type="transmembrane region" description="Helical" evidence="3">
    <location>
        <begin position="416"/>
        <end position="436"/>
    </location>
</feature>
<feature type="transmembrane region" description="Helical" evidence="3">
    <location>
        <begin position="382"/>
        <end position="404"/>
    </location>
</feature>
<dbReference type="PANTHER" id="PTHR11360:SF177">
    <property type="entry name" value="RIBOFLAVIN TRANSPORTER MCH5"/>
    <property type="match status" value="1"/>
</dbReference>
<feature type="transmembrane region" description="Helical" evidence="3">
    <location>
        <begin position="347"/>
        <end position="370"/>
    </location>
</feature>
<feature type="transmembrane region" description="Helical" evidence="3">
    <location>
        <begin position="181"/>
        <end position="201"/>
    </location>
</feature>
<evidence type="ECO:0000256" key="2">
    <source>
        <dbReference type="ARBA" id="ARBA00006727"/>
    </source>
</evidence>
<evidence type="ECO:0000256" key="3">
    <source>
        <dbReference type="SAM" id="Phobius"/>
    </source>
</evidence>
<dbReference type="InterPro" id="IPR050327">
    <property type="entry name" value="Proton-linked_MCT"/>
</dbReference>
<feature type="transmembrane region" description="Helical" evidence="3">
    <location>
        <begin position="213"/>
        <end position="235"/>
    </location>
</feature>
<dbReference type="OMA" id="DTIGRFN"/>
<proteinExistence type="inferred from homology"/>